<organism evidence="1 2">
    <name type="scientific">Colletotrichum paranaense</name>
    <dbReference type="NCBI Taxonomy" id="1914294"/>
    <lineage>
        <taxon>Eukaryota</taxon>
        <taxon>Fungi</taxon>
        <taxon>Dikarya</taxon>
        <taxon>Ascomycota</taxon>
        <taxon>Pezizomycotina</taxon>
        <taxon>Sordariomycetes</taxon>
        <taxon>Hypocreomycetidae</taxon>
        <taxon>Glomerellales</taxon>
        <taxon>Glomerellaceae</taxon>
        <taxon>Colletotrichum</taxon>
        <taxon>Colletotrichum acutatum species complex</taxon>
    </lineage>
</organism>
<dbReference type="GeneID" id="85383598"/>
<keyword evidence="2" id="KW-1185">Reference proteome</keyword>
<dbReference type="RefSeq" id="XP_060341699.1">
    <property type="nucleotide sequence ID" value="XM_060499699.1"/>
</dbReference>
<accession>A0ABQ9RZ83</accession>
<dbReference type="Proteomes" id="UP001241169">
    <property type="component" value="Unassembled WGS sequence"/>
</dbReference>
<dbReference type="EMBL" id="MOPA01000019">
    <property type="protein sequence ID" value="KAK1519957.1"/>
    <property type="molecule type" value="Genomic_DNA"/>
</dbReference>
<reference evidence="1 2" key="1">
    <citation type="submission" date="2016-10" db="EMBL/GenBank/DDBJ databases">
        <title>The genome sequence of Colletotrichum fioriniae PJ7.</title>
        <authorList>
            <person name="Baroncelli R."/>
        </authorList>
    </citation>
    <scope>NUCLEOTIDE SEQUENCE [LARGE SCALE GENOMIC DNA]</scope>
    <source>
        <strain evidence="1 2">IMI 384185</strain>
    </source>
</reference>
<protein>
    <submittedName>
        <fullName evidence="1">Uncharacterized protein</fullName>
    </submittedName>
</protein>
<gene>
    <name evidence="1" type="ORF">CPAR01_15450</name>
</gene>
<sequence>MQLCFVSKSEYGSPNDYSCLEYRRSGLECSSTPNLAQDGASVPESKCSFAPASTANAASFACVKPSTMGPWNAAARPSDLPWWAQEARKFT</sequence>
<evidence type="ECO:0000313" key="1">
    <source>
        <dbReference type="EMBL" id="KAK1519957.1"/>
    </source>
</evidence>
<name>A0ABQ9RZ83_9PEZI</name>
<comment type="caution">
    <text evidence="1">The sequence shown here is derived from an EMBL/GenBank/DDBJ whole genome shotgun (WGS) entry which is preliminary data.</text>
</comment>
<proteinExistence type="predicted"/>
<evidence type="ECO:0000313" key="2">
    <source>
        <dbReference type="Proteomes" id="UP001241169"/>
    </source>
</evidence>